<dbReference type="GO" id="GO:0016491">
    <property type="term" value="F:oxidoreductase activity"/>
    <property type="evidence" value="ECO:0007669"/>
    <property type="project" value="UniProtKB-KW"/>
</dbReference>
<keyword evidence="4" id="KW-0274">FAD</keyword>
<protein>
    <submittedName>
        <fullName evidence="7">FAD-binding oxidoreductase</fullName>
    </submittedName>
</protein>
<keyword evidence="5" id="KW-0560">Oxidoreductase</keyword>
<dbReference type="GO" id="GO:0071949">
    <property type="term" value="F:FAD binding"/>
    <property type="evidence" value="ECO:0007669"/>
    <property type="project" value="InterPro"/>
</dbReference>
<evidence type="ECO:0000256" key="5">
    <source>
        <dbReference type="ARBA" id="ARBA00023002"/>
    </source>
</evidence>
<reference evidence="7" key="1">
    <citation type="submission" date="2024-05" db="EMBL/GenBank/DDBJ databases">
        <authorList>
            <person name="Yu L."/>
        </authorList>
    </citation>
    <scope>NUCLEOTIDE SEQUENCE</scope>
    <source>
        <strain evidence="7">G08B096</strain>
    </source>
</reference>
<name>A0AAU7W852_9MICO</name>
<dbReference type="PANTHER" id="PTHR42973:SF39">
    <property type="entry name" value="FAD-BINDING PCMH-TYPE DOMAIN-CONTAINING PROTEIN"/>
    <property type="match status" value="1"/>
</dbReference>
<dbReference type="Gene3D" id="3.30.465.10">
    <property type="match status" value="1"/>
</dbReference>
<proteinExistence type="inferred from homology"/>
<dbReference type="AlphaFoldDB" id="A0AAU7W852"/>
<dbReference type="InterPro" id="IPR050416">
    <property type="entry name" value="FAD-linked_Oxidoreductase"/>
</dbReference>
<sequence>MNTPVPAGAEPALRDDESRADHIAPVIPLADTTTNGADVSTLSLREALALLASRLDGRLAIPGDPGWDEARSAWNLTVDQRPVAVVVAASAADVVRTVETARDVGLSVAPQATGHNAAPLAADHGLADAILLRTHELRGVEVDPDARVARVEAGALWGDVVAAVAPHGLTALAGSSHDVGVVGYTLGGGVSWLARSHGLAANHVLSIELVTAEGHLRRVDAEQDPSLFWALRGGGGDFGIVTAMEFRLHEVADVTAGMLLFPVERAEEVLQAWREWTTTAPASAMSVGRVLHLPPLPELPPFLSGRSVVVVEAVVQESPDRADGLLAPLRALGAELDTFHPQPTAELLALHMDPPEPSPGFGDGMTLDELTPEAVRAFVGAVGGASGTALMTIEIRHLGGVLRPAAAYRAAAGFAVPAPGATAGFDAEYLVFAGGMALPGMEDALVRSLGRLFSAIEPWRADVEYLNFAEHRRDPRRLFGDRLERLREIKRAVDPTGVIRSNHPVR</sequence>
<dbReference type="InterPro" id="IPR016167">
    <property type="entry name" value="FAD-bd_PCMH_sub1"/>
</dbReference>
<dbReference type="Pfam" id="PF01565">
    <property type="entry name" value="FAD_binding_4"/>
    <property type="match status" value="1"/>
</dbReference>
<dbReference type="RefSeq" id="WP_350348816.1">
    <property type="nucleotide sequence ID" value="NZ_CP158374.1"/>
</dbReference>
<dbReference type="PROSITE" id="PS51387">
    <property type="entry name" value="FAD_PCMH"/>
    <property type="match status" value="1"/>
</dbReference>
<organism evidence="7">
    <name type="scientific">Agromyces sp. G08B096</name>
    <dbReference type="NCBI Taxonomy" id="3156399"/>
    <lineage>
        <taxon>Bacteria</taxon>
        <taxon>Bacillati</taxon>
        <taxon>Actinomycetota</taxon>
        <taxon>Actinomycetes</taxon>
        <taxon>Micrococcales</taxon>
        <taxon>Microbacteriaceae</taxon>
        <taxon>Agromyces</taxon>
    </lineage>
</organism>
<dbReference type="InterPro" id="IPR016169">
    <property type="entry name" value="FAD-bd_PCMH_sub2"/>
</dbReference>
<evidence type="ECO:0000313" key="7">
    <source>
        <dbReference type="EMBL" id="XBX82800.1"/>
    </source>
</evidence>
<evidence type="ECO:0000256" key="2">
    <source>
        <dbReference type="ARBA" id="ARBA00005466"/>
    </source>
</evidence>
<dbReference type="InterPro" id="IPR006093">
    <property type="entry name" value="Oxy_OxRdtase_FAD_BS"/>
</dbReference>
<gene>
    <name evidence="7" type="ORF">ABIQ69_02455</name>
</gene>
<dbReference type="InterPro" id="IPR012951">
    <property type="entry name" value="BBE"/>
</dbReference>
<dbReference type="Gene3D" id="3.40.462.20">
    <property type="match status" value="1"/>
</dbReference>
<dbReference type="PROSITE" id="PS00862">
    <property type="entry name" value="OX2_COVAL_FAD"/>
    <property type="match status" value="1"/>
</dbReference>
<dbReference type="InterPro" id="IPR006094">
    <property type="entry name" value="Oxid_FAD_bind_N"/>
</dbReference>
<evidence type="ECO:0000259" key="6">
    <source>
        <dbReference type="PROSITE" id="PS51387"/>
    </source>
</evidence>
<feature type="domain" description="FAD-binding PCMH-type" evidence="6">
    <location>
        <begin position="78"/>
        <end position="251"/>
    </location>
</feature>
<dbReference type="Gene3D" id="3.30.43.10">
    <property type="entry name" value="Uridine Diphospho-n-acetylenolpyruvylglucosamine Reductase, domain 2"/>
    <property type="match status" value="1"/>
</dbReference>
<evidence type="ECO:0000256" key="4">
    <source>
        <dbReference type="ARBA" id="ARBA00022827"/>
    </source>
</evidence>
<dbReference type="PANTHER" id="PTHR42973">
    <property type="entry name" value="BINDING OXIDOREDUCTASE, PUTATIVE (AFU_ORTHOLOGUE AFUA_1G17690)-RELATED"/>
    <property type="match status" value="1"/>
</dbReference>
<dbReference type="InterPro" id="IPR016166">
    <property type="entry name" value="FAD-bd_PCMH"/>
</dbReference>
<keyword evidence="3" id="KW-0285">Flavoprotein</keyword>
<comment type="cofactor">
    <cofactor evidence="1">
        <name>FAD</name>
        <dbReference type="ChEBI" id="CHEBI:57692"/>
    </cofactor>
</comment>
<dbReference type="InterPro" id="IPR036318">
    <property type="entry name" value="FAD-bd_PCMH-like_sf"/>
</dbReference>
<dbReference type="Pfam" id="PF08031">
    <property type="entry name" value="BBE"/>
    <property type="match status" value="1"/>
</dbReference>
<accession>A0AAU7W852</accession>
<evidence type="ECO:0000256" key="1">
    <source>
        <dbReference type="ARBA" id="ARBA00001974"/>
    </source>
</evidence>
<dbReference type="SUPFAM" id="SSF56176">
    <property type="entry name" value="FAD-binding/transporter-associated domain-like"/>
    <property type="match status" value="1"/>
</dbReference>
<dbReference type="EMBL" id="CP158374">
    <property type="protein sequence ID" value="XBX82800.1"/>
    <property type="molecule type" value="Genomic_DNA"/>
</dbReference>
<evidence type="ECO:0000256" key="3">
    <source>
        <dbReference type="ARBA" id="ARBA00022630"/>
    </source>
</evidence>
<comment type="similarity">
    <text evidence="2">Belongs to the oxygen-dependent FAD-linked oxidoreductase family.</text>
</comment>